<dbReference type="Pfam" id="PF07727">
    <property type="entry name" value="RVT_2"/>
    <property type="match status" value="1"/>
</dbReference>
<feature type="domain" description="Reverse transcriptase Ty1/copia-type" evidence="2">
    <location>
        <begin position="80"/>
        <end position="122"/>
    </location>
</feature>
<dbReference type="PANTHER" id="PTHR11439:SF521">
    <property type="entry name" value="RNA-DIRECTED DNA POLYMERASE"/>
    <property type="match status" value="1"/>
</dbReference>
<feature type="region of interest" description="Disordered" evidence="1">
    <location>
        <begin position="1"/>
        <end position="32"/>
    </location>
</feature>
<reference evidence="3 4" key="1">
    <citation type="journal article" date="2023" name="Life. Sci Alliance">
        <title>Evolutionary insights into 3D genome organization and epigenetic landscape of Vigna mungo.</title>
        <authorList>
            <person name="Junaid A."/>
            <person name="Singh B."/>
            <person name="Bhatia S."/>
        </authorList>
    </citation>
    <scope>NUCLEOTIDE SEQUENCE [LARGE SCALE GENOMIC DNA]</scope>
    <source>
        <strain evidence="3">Urdbean</strain>
    </source>
</reference>
<gene>
    <name evidence="3" type="ORF">V8G54_030416</name>
</gene>
<dbReference type="InterPro" id="IPR013103">
    <property type="entry name" value="RVT_2"/>
</dbReference>
<evidence type="ECO:0000259" key="2">
    <source>
        <dbReference type="Pfam" id="PF07727"/>
    </source>
</evidence>
<dbReference type="AlphaFoldDB" id="A0AAQ3MWR0"/>
<keyword evidence="4" id="KW-1185">Reference proteome</keyword>
<dbReference type="PANTHER" id="PTHR11439">
    <property type="entry name" value="GAG-POL-RELATED RETROTRANSPOSON"/>
    <property type="match status" value="1"/>
</dbReference>
<protein>
    <recommendedName>
        <fullName evidence="2">Reverse transcriptase Ty1/copia-type domain-containing protein</fullName>
    </recommendedName>
</protein>
<evidence type="ECO:0000256" key="1">
    <source>
        <dbReference type="SAM" id="MobiDB-lite"/>
    </source>
</evidence>
<dbReference type="EMBL" id="CP144692">
    <property type="protein sequence ID" value="WVY98265.1"/>
    <property type="molecule type" value="Genomic_DNA"/>
</dbReference>
<dbReference type="Proteomes" id="UP001374535">
    <property type="component" value="Chromosome 9"/>
</dbReference>
<accession>A0AAQ3MWR0</accession>
<name>A0AAQ3MWR0_VIGMU</name>
<evidence type="ECO:0000313" key="4">
    <source>
        <dbReference type="Proteomes" id="UP001374535"/>
    </source>
</evidence>
<dbReference type="CDD" id="cd09272">
    <property type="entry name" value="RNase_HI_RT_Ty1"/>
    <property type="match status" value="1"/>
</dbReference>
<organism evidence="3 4">
    <name type="scientific">Vigna mungo</name>
    <name type="common">Black gram</name>
    <name type="synonym">Phaseolus mungo</name>
    <dbReference type="NCBI Taxonomy" id="3915"/>
    <lineage>
        <taxon>Eukaryota</taxon>
        <taxon>Viridiplantae</taxon>
        <taxon>Streptophyta</taxon>
        <taxon>Embryophyta</taxon>
        <taxon>Tracheophyta</taxon>
        <taxon>Spermatophyta</taxon>
        <taxon>Magnoliopsida</taxon>
        <taxon>eudicotyledons</taxon>
        <taxon>Gunneridae</taxon>
        <taxon>Pentapetalae</taxon>
        <taxon>rosids</taxon>
        <taxon>fabids</taxon>
        <taxon>Fabales</taxon>
        <taxon>Fabaceae</taxon>
        <taxon>Papilionoideae</taxon>
        <taxon>50 kb inversion clade</taxon>
        <taxon>NPAAA clade</taxon>
        <taxon>indigoferoid/millettioid clade</taxon>
        <taxon>Phaseoleae</taxon>
        <taxon>Vigna</taxon>
    </lineage>
</organism>
<evidence type="ECO:0000313" key="3">
    <source>
        <dbReference type="EMBL" id="WVY98265.1"/>
    </source>
</evidence>
<proteinExistence type="predicted"/>
<sequence length="465" mass="51858">MTSQKLGCYTQHVDDNNNSDTMNEDLRRSKRQRKATSFGDDFYTYLVDNDPTTFVESISAPDAKQWDNAIRTETELNQKNNTWTLVDLPKGAKPIGCKWIFKKKYHSDGSIEKYKARLVAKALAVIHKLVIHQMDAKATFLNGDLKEEIYMTQPEGCVVPGQEEKPQYAQIIGSLLHLMNFSRPDITYVVGRLSRYTQRPNQEHWDTLSRLMRYLRCSMDYAIKYSGFPAIIEGYSDANWISDSDETKSTSGYIFTLGGCAITWRSARQTIIPRSIMESEFVSIEMAGNETEWLKNFLANIPLEMKPTLPVSIHCDFESAIVIATCKQTSDGNPTFVIGDPMNKPPKEGQLSSFLLLRDSCRGFAGREALPCGVVRGYSDGADGDLSVGVPGRWESRELSSFKATHDGGCGANGVTMAEGDDGDASMLGMSRICDWFFMNLGASTARGWFCRLGCEGEHNGSGRS</sequence>